<comment type="caution">
    <text evidence="1">The sequence shown here is derived from an EMBL/GenBank/DDBJ whole genome shotgun (WGS) entry which is preliminary data.</text>
</comment>
<keyword evidence="2" id="KW-1185">Reference proteome</keyword>
<reference evidence="1" key="1">
    <citation type="submission" date="2018-11" db="EMBL/GenBank/DDBJ databases">
        <authorList>
            <consortium name="Pathogen Informatics"/>
        </authorList>
    </citation>
    <scope>NUCLEOTIDE SEQUENCE</scope>
</reference>
<proteinExistence type="predicted"/>
<dbReference type="AlphaFoldDB" id="A0A3S5CNY9"/>
<protein>
    <submittedName>
        <fullName evidence="1">Uncharacterized protein</fullName>
    </submittedName>
</protein>
<accession>A0A3S5CNY9</accession>
<evidence type="ECO:0000313" key="1">
    <source>
        <dbReference type="EMBL" id="VEL36401.1"/>
    </source>
</evidence>
<gene>
    <name evidence="1" type="ORF">PXEA_LOCUS29841</name>
</gene>
<dbReference type="Proteomes" id="UP000784294">
    <property type="component" value="Unassembled WGS sequence"/>
</dbReference>
<name>A0A3S5CNY9_9PLAT</name>
<evidence type="ECO:0000313" key="2">
    <source>
        <dbReference type="Proteomes" id="UP000784294"/>
    </source>
</evidence>
<sequence length="93" mass="10544">MAVPGAADEEWLIIPPHASIVMCRLLCCCKSLNCQNLCRTFFPSLAHTKAHMRLTMGRTRWSPLDTAELHCQQQEQCCPSGRRNVRQDEVESS</sequence>
<dbReference type="EMBL" id="CAAALY010252151">
    <property type="protein sequence ID" value="VEL36401.1"/>
    <property type="molecule type" value="Genomic_DNA"/>
</dbReference>
<organism evidence="1 2">
    <name type="scientific">Protopolystoma xenopodis</name>
    <dbReference type="NCBI Taxonomy" id="117903"/>
    <lineage>
        <taxon>Eukaryota</taxon>
        <taxon>Metazoa</taxon>
        <taxon>Spiralia</taxon>
        <taxon>Lophotrochozoa</taxon>
        <taxon>Platyhelminthes</taxon>
        <taxon>Monogenea</taxon>
        <taxon>Polyopisthocotylea</taxon>
        <taxon>Polystomatidea</taxon>
        <taxon>Polystomatidae</taxon>
        <taxon>Protopolystoma</taxon>
    </lineage>
</organism>